<evidence type="ECO:0000313" key="3">
    <source>
        <dbReference type="Proteomes" id="UP000189462"/>
    </source>
</evidence>
<evidence type="ECO:0000313" key="2">
    <source>
        <dbReference type="EMBL" id="OOG28631.1"/>
    </source>
</evidence>
<protein>
    <recommendedName>
        <fullName evidence="4">DsrE family protein</fullName>
    </recommendedName>
</protein>
<sequence>MMYRIATVLTLLLLASAAPKADEAAVNALLARDTPPPGVVFELVENDHEALQTLLPRIRAYISALRARHPDMGMAVVSHGNEQFSLTRAQRDARAELHAAVEGLVRDADVEVAVCATYAGWRDVSPEDFPDYVQVAESAPARINDFRALGYEVIRLRPPGADTGIPDDDW</sequence>
<keyword evidence="3" id="KW-1185">Reference proteome</keyword>
<evidence type="ECO:0008006" key="4">
    <source>
        <dbReference type="Google" id="ProtNLM"/>
    </source>
</evidence>
<proteinExistence type="predicted"/>
<evidence type="ECO:0000256" key="1">
    <source>
        <dbReference type="SAM" id="SignalP"/>
    </source>
</evidence>
<dbReference type="AlphaFoldDB" id="A0A1V3NUD0"/>
<accession>A0A1V3NUD0</accession>
<comment type="caution">
    <text evidence="2">The sequence shown here is derived from an EMBL/GenBank/DDBJ whole genome shotgun (WGS) entry which is preliminary data.</text>
</comment>
<feature type="chain" id="PRO_5012211937" description="DsrE family protein" evidence="1">
    <location>
        <begin position="22"/>
        <end position="170"/>
    </location>
</feature>
<dbReference type="InterPro" id="IPR027396">
    <property type="entry name" value="DsrEFH-like"/>
</dbReference>
<dbReference type="OrthoDB" id="5786769at2"/>
<organism evidence="2 3">
    <name type="scientific">Thioalkalivibrio denitrificans</name>
    <dbReference type="NCBI Taxonomy" id="108003"/>
    <lineage>
        <taxon>Bacteria</taxon>
        <taxon>Pseudomonadati</taxon>
        <taxon>Pseudomonadota</taxon>
        <taxon>Gammaproteobacteria</taxon>
        <taxon>Chromatiales</taxon>
        <taxon>Ectothiorhodospiraceae</taxon>
        <taxon>Thioalkalivibrio</taxon>
    </lineage>
</organism>
<feature type="signal peptide" evidence="1">
    <location>
        <begin position="1"/>
        <end position="21"/>
    </location>
</feature>
<name>A0A1V3NUD0_9GAMM</name>
<dbReference type="STRING" id="108003.B1C78_01365"/>
<dbReference type="EMBL" id="MVBK01000007">
    <property type="protein sequence ID" value="OOG28631.1"/>
    <property type="molecule type" value="Genomic_DNA"/>
</dbReference>
<dbReference type="Proteomes" id="UP000189462">
    <property type="component" value="Unassembled WGS sequence"/>
</dbReference>
<dbReference type="SUPFAM" id="SSF75169">
    <property type="entry name" value="DsrEFH-like"/>
    <property type="match status" value="1"/>
</dbReference>
<gene>
    <name evidence="2" type="ORF">B1C78_01365</name>
</gene>
<dbReference type="Gene3D" id="3.40.1260.10">
    <property type="entry name" value="DsrEFH-like"/>
    <property type="match status" value="1"/>
</dbReference>
<reference evidence="2 3" key="1">
    <citation type="submission" date="2017-02" db="EMBL/GenBank/DDBJ databases">
        <title>Genomic diversity within the haloalkaliphilic genus Thioalkalivibrio.</title>
        <authorList>
            <person name="Ahn A.-C."/>
            <person name="Meier-Kolthoff J."/>
            <person name="Overmars L."/>
            <person name="Richter M."/>
            <person name="Woyke T."/>
            <person name="Sorokin D.Y."/>
            <person name="Muyzer G."/>
        </authorList>
    </citation>
    <scope>NUCLEOTIDE SEQUENCE [LARGE SCALE GENOMIC DNA]</scope>
    <source>
        <strain evidence="2 3">ALJD</strain>
    </source>
</reference>
<keyword evidence="1" id="KW-0732">Signal</keyword>